<name>A0A6S7F090_9BURK</name>
<dbReference type="Proteomes" id="UP000494183">
    <property type="component" value="Unassembled WGS sequence"/>
</dbReference>
<evidence type="ECO:0000313" key="1">
    <source>
        <dbReference type="EMBL" id="CAB3931608.1"/>
    </source>
</evidence>
<keyword evidence="2" id="KW-1185">Reference proteome</keyword>
<organism evidence="1 2">
    <name type="scientific">Achromobacter insolitus</name>
    <dbReference type="NCBI Taxonomy" id="217204"/>
    <lineage>
        <taxon>Bacteria</taxon>
        <taxon>Pseudomonadati</taxon>
        <taxon>Pseudomonadota</taxon>
        <taxon>Betaproteobacteria</taxon>
        <taxon>Burkholderiales</taxon>
        <taxon>Alcaligenaceae</taxon>
        <taxon>Achromobacter</taxon>
    </lineage>
</organism>
<evidence type="ECO:0000313" key="2">
    <source>
        <dbReference type="Proteomes" id="UP000494183"/>
    </source>
</evidence>
<reference evidence="1 2" key="1">
    <citation type="submission" date="2020-04" db="EMBL/GenBank/DDBJ databases">
        <authorList>
            <person name="De Canck E."/>
        </authorList>
    </citation>
    <scope>NUCLEOTIDE SEQUENCE [LARGE SCALE GENOMIC DNA]</scope>
    <source>
        <strain evidence="1 2">LMG 6000</strain>
    </source>
</reference>
<gene>
    <name evidence="1" type="ORF">LMG6000_02239</name>
</gene>
<accession>A0A6S7F090</accession>
<protein>
    <submittedName>
        <fullName evidence="1">Uncharacterized protein</fullName>
    </submittedName>
</protein>
<dbReference type="RefSeq" id="WP_175201635.1">
    <property type="nucleotide sequence ID" value="NZ_CADILH010000003.1"/>
</dbReference>
<proteinExistence type="predicted"/>
<dbReference type="AlphaFoldDB" id="A0A6S7F090"/>
<sequence>MNGHRSLMAARMSGRKPAAVFLIDLDGRWLTPYTGAEMCARNGAFPEIEIEPDDVLGTLDLRAVRGLRVLVLGADKFRVAELMKRAAQFQPAEILASGFQDNLIARWTEAGYQKLEVTL</sequence>
<dbReference type="EMBL" id="CADILH010000003">
    <property type="protein sequence ID" value="CAB3931608.1"/>
    <property type="molecule type" value="Genomic_DNA"/>
</dbReference>